<evidence type="ECO:0000259" key="2">
    <source>
        <dbReference type="Pfam" id="PF14479"/>
    </source>
</evidence>
<reference evidence="3" key="1">
    <citation type="submission" date="2023-06" db="EMBL/GenBank/DDBJ databases">
        <title>Genome-scale phylogeny and comparative genomics of the fungal order Sordariales.</title>
        <authorList>
            <consortium name="Lawrence Berkeley National Laboratory"/>
            <person name="Hensen N."/>
            <person name="Bonometti L."/>
            <person name="Westerberg I."/>
            <person name="Brannstrom I.O."/>
            <person name="Guillou S."/>
            <person name="Cros-Aarteil S."/>
            <person name="Calhoun S."/>
            <person name="Haridas S."/>
            <person name="Kuo A."/>
            <person name="Mondo S."/>
            <person name="Pangilinan J."/>
            <person name="Riley R."/>
            <person name="Labutti K."/>
            <person name="Andreopoulos B."/>
            <person name="Lipzen A."/>
            <person name="Chen C."/>
            <person name="Yanf M."/>
            <person name="Daum C."/>
            <person name="Ng V."/>
            <person name="Clum A."/>
            <person name="Steindorff A."/>
            <person name="Ohm R."/>
            <person name="Martin F."/>
            <person name="Silar P."/>
            <person name="Natvig D."/>
            <person name="Lalanne C."/>
            <person name="Gautier V."/>
            <person name="Ament-Velasquez S.L."/>
            <person name="Kruys A."/>
            <person name="Hutchinson M.I."/>
            <person name="Powell A.J."/>
            <person name="Barry K."/>
            <person name="Miller A.N."/>
            <person name="Grigoriev I.V."/>
            <person name="Debuchy R."/>
            <person name="Gladieux P."/>
            <person name="Thoren M.H."/>
            <person name="Johannesson H."/>
        </authorList>
    </citation>
    <scope>NUCLEOTIDE SEQUENCE</scope>
    <source>
        <strain evidence="3">PSN4</strain>
    </source>
</reference>
<comment type="caution">
    <text evidence="3">The sequence shown here is derived from an EMBL/GenBank/DDBJ whole genome shotgun (WGS) entry which is preliminary data.</text>
</comment>
<protein>
    <submittedName>
        <fullName evidence="3">Prion-inhibition and propagation-domain-containing protein</fullName>
    </submittedName>
</protein>
<evidence type="ECO:0000256" key="1">
    <source>
        <dbReference type="SAM" id="MobiDB-lite"/>
    </source>
</evidence>
<dbReference type="SUPFAM" id="SSF56112">
    <property type="entry name" value="Protein kinase-like (PK-like)"/>
    <property type="match status" value="1"/>
</dbReference>
<dbReference type="PANTHER" id="PTHR37542">
    <property type="entry name" value="HELO DOMAIN-CONTAINING PROTEIN-RELATED"/>
    <property type="match status" value="1"/>
</dbReference>
<proteinExistence type="predicted"/>
<keyword evidence="4" id="KW-1185">Reference proteome</keyword>
<dbReference type="PANTHER" id="PTHR37542:SF1">
    <property type="entry name" value="PRION-INHIBITION AND PROPAGATION HELO DOMAIN-CONTAINING PROTEIN"/>
    <property type="match status" value="1"/>
</dbReference>
<feature type="compositionally biased region" description="Basic and acidic residues" evidence="1">
    <location>
        <begin position="124"/>
        <end position="154"/>
    </location>
</feature>
<dbReference type="Proteomes" id="UP001239445">
    <property type="component" value="Unassembled WGS sequence"/>
</dbReference>
<feature type="region of interest" description="Disordered" evidence="1">
    <location>
        <begin position="120"/>
        <end position="154"/>
    </location>
</feature>
<dbReference type="AlphaFoldDB" id="A0AAJ0F6I5"/>
<keyword evidence="3" id="KW-0640">Prion</keyword>
<dbReference type="Pfam" id="PF14479">
    <property type="entry name" value="HeLo"/>
    <property type="match status" value="1"/>
</dbReference>
<keyword evidence="3" id="KW-0034">Amyloid</keyword>
<evidence type="ECO:0000313" key="4">
    <source>
        <dbReference type="Proteomes" id="UP001239445"/>
    </source>
</evidence>
<sequence length="681" mass="77624">MEPISTAMGVVSLVYDVYDNTIRIFKFLSALVDMPKACEKYRLQLIIEYNRVLAFGKAAGLIDIGDGSSLATALGSSATELAAILARIQWLLSEFRDINARYGNQLNPLSSSEVFKTSGEASEVSEKARGKDTKAPQKGSKTNEKEEKYTDANEKGSDVDIVKQISSLAVSYEKKKSHEPRWTQIRGFLERAGHNTKDVLTHPSRVRWLAVDEDTFKELLQDLHVLTERLHELMRDHRERKIDDITAKTYREMVLTRNNVDDLRAMMDAVGDLITTSANTRKEKDAHWNDRTLRDLVQLKKISRTSDSILALLANDKNLNVAQSIADAGGVLVRRYTADRFVKHFQWNDEDDLDRPRGILKTREGDIPVWIEWKMMGDVAENSPKDKEMALRTAALAEMLHMQKPASLHTPDCIGYFDDREISFREQYGWIFKMPESSDYDTQVVSLYDLLGIESRKPSLSQRVAIASKMCSTVLNLHAVNWLHKGIFSKNVIFHFNGTEFDDDGNITNLGTYDPEKPILSGFEFSRPDGSKTTAREASPMWNLYRWPGIQQEAPTERNSRKTYDLYSLGVLLLEIAHWKPLDELLKLERDSRGEVSITYAKHVRDWLLGIRDGRPNPTVELRNIAGDRYWRAVMRCLWAHGERGFGVEEGEDQSNDSRVGIRLQEAFTVHVVEELEGIHI</sequence>
<dbReference type="Gene3D" id="1.10.510.10">
    <property type="entry name" value="Transferase(Phosphotransferase) domain 1"/>
    <property type="match status" value="1"/>
</dbReference>
<dbReference type="InterPro" id="IPR029498">
    <property type="entry name" value="HeLo_dom"/>
</dbReference>
<gene>
    <name evidence="3" type="ORF">QBC47DRAFT_381039</name>
</gene>
<dbReference type="InterPro" id="IPR011009">
    <property type="entry name" value="Kinase-like_dom_sf"/>
</dbReference>
<evidence type="ECO:0000313" key="3">
    <source>
        <dbReference type="EMBL" id="KAK1755712.1"/>
    </source>
</evidence>
<accession>A0AAJ0F6I5</accession>
<dbReference type="Gene3D" id="1.20.120.1020">
    <property type="entry name" value="Prion-inhibition and propagation, HeLo domain"/>
    <property type="match status" value="1"/>
</dbReference>
<name>A0AAJ0F6I5_9PEZI</name>
<dbReference type="InterPro" id="IPR038305">
    <property type="entry name" value="HeLo_sf"/>
</dbReference>
<organism evidence="3 4">
    <name type="scientific">Echria macrotheca</name>
    <dbReference type="NCBI Taxonomy" id="438768"/>
    <lineage>
        <taxon>Eukaryota</taxon>
        <taxon>Fungi</taxon>
        <taxon>Dikarya</taxon>
        <taxon>Ascomycota</taxon>
        <taxon>Pezizomycotina</taxon>
        <taxon>Sordariomycetes</taxon>
        <taxon>Sordariomycetidae</taxon>
        <taxon>Sordariales</taxon>
        <taxon>Schizotheciaceae</taxon>
        <taxon>Echria</taxon>
    </lineage>
</organism>
<dbReference type="EMBL" id="MU839833">
    <property type="protein sequence ID" value="KAK1755712.1"/>
    <property type="molecule type" value="Genomic_DNA"/>
</dbReference>
<feature type="domain" description="Prion-inhibition and propagation HeLo" evidence="2">
    <location>
        <begin position="6"/>
        <end position="265"/>
    </location>
</feature>